<dbReference type="EnsemblMetazoa" id="CLYHEMT023002.1">
    <property type="protein sequence ID" value="CLYHEMP023002.1"/>
    <property type="gene ID" value="CLYHEMG023002"/>
</dbReference>
<protein>
    <recommendedName>
        <fullName evidence="3">FAD-binding PCMH-type domain-containing protein</fullName>
    </recommendedName>
</protein>
<organism evidence="4 5">
    <name type="scientific">Clytia hemisphaerica</name>
    <dbReference type="NCBI Taxonomy" id="252671"/>
    <lineage>
        <taxon>Eukaryota</taxon>
        <taxon>Metazoa</taxon>
        <taxon>Cnidaria</taxon>
        <taxon>Hydrozoa</taxon>
        <taxon>Hydroidolina</taxon>
        <taxon>Leptothecata</taxon>
        <taxon>Obeliida</taxon>
        <taxon>Clytiidae</taxon>
        <taxon>Clytia</taxon>
    </lineage>
</organism>
<sequence length="316" mass="34786">AIQFANKFNIAITVKTTGHSFSGSSFGRDTLLIWMRNFQKFGQISNDFCDSCGKVHPASIKMGGGQTWREIYGRLAGTDYNILGALANVISSSGGWLMGAGLSPMSPNHGLGIDNVLRFDVVLPNGCLVTADACQNTDLFWALRGGGGGTFGVVVSTQYKLLPKNPFVFLIFNIVPGTPIEVVDSFIDLWVMKSPHLDQRWGGYWNTTLGTFIFEGSMEDADKTFLNDLRKWKNSIKPKYHENIIIQVQDGLDGISSASLALDGFWGFDSTAVSALTKNSGSWFVSRKWVVDDEKRARKFLKDIARSGKLVLSYIL</sequence>
<dbReference type="InterPro" id="IPR036318">
    <property type="entry name" value="FAD-bd_PCMH-like_sf"/>
</dbReference>
<evidence type="ECO:0000256" key="2">
    <source>
        <dbReference type="ARBA" id="ARBA00023002"/>
    </source>
</evidence>
<dbReference type="InterPro" id="IPR006094">
    <property type="entry name" value="Oxid_FAD_bind_N"/>
</dbReference>
<dbReference type="PANTHER" id="PTHR13878">
    <property type="entry name" value="GULONOLACTONE OXIDASE"/>
    <property type="match status" value="1"/>
</dbReference>
<accession>A0A7M5XGP9</accession>
<dbReference type="SUPFAM" id="SSF56176">
    <property type="entry name" value="FAD-binding/transporter-associated domain-like"/>
    <property type="match status" value="1"/>
</dbReference>
<dbReference type="GO" id="GO:0071949">
    <property type="term" value="F:FAD binding"/>
    <property type="evidence" value="ECO:0007669"/>
    <property type="project" value="InterPro"/>
</dbReference>
<dbReference type="PANTHER" id="PTHR13878:SF91">
    <property type="entry name" value="FAD BINDING DOMAIN PROTEIN (AFU_ORTHOLOGUE AFUA_6G12070)-RELATED"/>
    <property type="match status" value="1"/>
</dbReference>
<comment type="similarity">
    <text evidence="1">Belongs to the oxygen-dependent FAD-linked oxidoreductase family.</text>
</comment>
<evidence type="ECO:0000256" key="1">
    <source>
        <dbReference type="ARBA" id="ARBA00005466"/>
    </source>
</evidence>
<dbReference type="Pfam" id="PF01565">
    <property type="entry name" value="FAD_binding_4"/>
    <property type="match status" value="1"/>
</dbReference>
<name>A0A7M5XGP9_9CNID</name>
<dbReference type="GO" id="GO:0016491">
    <property type="term" value="F:oxidoreductase activity"/>
    <property type="evidence" value="ECO:0007669"/>
    <property type="project" value="UniProtKB-KW"/>
</dbReference>
<proteinExistence type="inferred from homology"/>
<dbReference type="InterPro" id="IPR016169">
    <property type="entry name" value="FAD-bd_PCMH_sub2"/>
</dbReference>
<dbReference type="InterPro" id="IPR016166">
    <property type="entry name" value="FAD-bd_PCMH"/>
</dbReference>
<evidence type="ECO:0000313" key="5">
    <source>
        <dbReference type="Proteomes" id="UP000594262"/>
    </source>
</evidence>
<dbReference type="PROSITE" id="PS51387">
    <property type="entry name" value="FAD_PCMH"/>
    <property type="match status" value="1"/>
</dbReference>
<evidence type="ECO:0000313" key="4">
    <source>
        <dbReference type="EnsemblMetazoa" id="CLYHEMP023002.1"/>
    </source>
</evidence>
<dbReference type="Gene3D" id="3.30.465.10">
    <property type="match status" value="1"/>
</dbReference>
<keyword evidence="2" id="KW-0560">Oxidoreductase</keyword>
<evidence type="ECO:0000259" key="3">
    <source>
        <dbReference type="PROSITE" id="PS51387"/>
    </source>
</evidence>
<keyword evidence="5" id="KW-1185">Reference proteome</keyword>
<dbReference type="Proteomes" id="UP000594262">
    <property type="component" value="Unplaced"/>
</dbReference>
<dbReference type="OrthoDB" id="9983560at2759"/>
<feature type="domain" description="FAD-binding PCMH-type" evidence="3">
    <location>
        <begin position="1"/>
        <end position="164"/>
    </location>
</feature>
<dbReference type="AlphaFoldDB" id="A0A7M5XGP9"/>
<reference evidence="4" key="1">
    <citation type="submission" date="2021-01" db="UniProtKB">
        <authorList>
            <consortium name="EnsemblMetazoa"/>
        </authorList>
    </citation>
    <scope>IDENTIFICATION</scope>
</reference>
<dbReference type="InterPro" id="IPR050432">
    <property type="entry name" value="FAD-linked_Oxidoreductases_BP"/>
</dbReference>